<dbReference type="InterPro" id="IPR011990">
    <property type="entry name" value="TPR-like_helical_dom_sf"/>
</dbReference>
<dbReference type="Gene3D" id="1.25.40.10">
    <property type="entry name" value="Tetratricopeptide repeat domain"/>
    <property type="match status" value="1"/>
</dbReference>
<dbReference type="PROSITE" id="PS51375">
    <property type="entry name" value="PPR"/>
    <property type="match status" value="1"/>
</dbReference>
<reference evidence="6" key="1">
    <citation type="submission" date="2014-09" db="EMBL/GenBank/DDBJ databases">
        <authorList>
            <person name="Magalhaes I.L.F."/>
            <person name="Oliveira U."/>
            <person name="Santos F.R."/>
            <person name="Vidigal T.H.D.A."/>
            <person name="Brescovit A.D."/>
            <person name="Santos A.J."/>
        </authorList>
    </citation>
    <scope>NUCLEOTIDE SEQUENCE</scope>
    <source>
        <tissue evidence="6">Shoot tissue taken approximately 20 cm above the soil surface</tissue>
    </source>
</reference>
<dbReference type="InterPro" id="IPR002885">
    <property type="entry name" value="PPR_rpt"/>
</dbReference>
<proteinExistence type="inferred from homology"/>
<dbReference type="Pfam" id="PF17177">
    <property type="entry name" value="PPR_long"/>
    <property type="match status" value="1"/>
</dbReference>
<keyword evidence="3" id="KW-0809">Transit peptide</keyword>
<dbReference type="PANTHER" id="PTHR46128">
    <property type="entry name" value="MITOCHONDRIAL GROUP I INTRON SPLICING FACTOR CCM1"/>
    <property type="match status" value="1"/>
</dbReference>
<keyword evidence="2" id="KW-0677">Repeat</keyword>
<feature type="repeat" description="PPR" evidence="4">
    <location>
        <begin position="9"/>
        <end position="43"/>
    </location>
</feature>
<feature type="domain" description="PROP1-like PPR" evidence="5">
    <location>
        <begin position="1"/>
        <end position="117"/>
    </location>
</feature>
<organism evidence="6">
    <name type="scientific">Arundo donax</name>
    <name type="common">Giant reed</name>
    <name type="synonym">Donax arundinaceus</name>
    <dbReference type="NCBI Taxonomy" id="35708"/>
    <lineage>
        <taxon>Eukaryota</taxon>
        <taxon>Viridiplantae</taxon>
        <taxon>Streptophyta</taxon>
        <taxon>Embryophyta</taxon>
        <taxon>Tracheophyta</taxon>
        <taxon>Spermatophyta</taxon>
        <taxon>Magnoliopsida</taxon>
        <taxon>Liliopsida</taxon>
        <taxon>Poales</taxon>
        <taxon>Poaceae</taxon>
        <taxon>PACMAD clade</taxon>
        <taxon>Arundinoideae</taxon>
        <taxon>Arundineae</taxon>
        <taxon>Arundo</taxon>
    </lineage>
</organism>
<evidence type="ECO:0000313" key="6">
    <source>
        <dbReference type="EMBL" id="JAE31308.1"/>
    </source>
</evidence>
<comment type="similarity">
    <text evidence="1">Belongs to the PPR family. P subfamily.</text>
</comment>
<evidence type="ECO:0000256" key="3">
    <source>
        <dbReference type="ARBA" id="ARBA00022946"/>
    </source>
</evidence>
<accession>A0A0A9HEF8</accession>
<dbReference type="InterPro" id="IPR050872">
    <property type="entry name" value="PPR_P_subfamily"/>
</dbReference>
<dbReference type="NCBIfam" id="TIGR00756">
    <property type="entry name" value="PPR"/>
    <property type="match status" value="2"/>
</dbReference>
<evidence type="ECO:0000259" key="5">
    <source>
        <dbReference type="Pfam" id="PF17177"/>
    </source>
</evidence>
<dbReference type="AlphaFoldDB" id="A0A0A9HEF8"/>
<name>A0A0A9HEF8_ARUDO</name>
<sequence length="141" mass="15869">MCGKGISPNEEIYTVLIKCCCDTKLFKKALSFVGDMIECGFQPHLESYQYLIMGLCDEGDCDKAESLFCDLLGMDYSHDEVAWKILNDGLLKASHVDICSRLLSTMESRHCRVNSETYAMVTKNLHEASGSVVRELRREAT</sequence>
<reference evidence="6" key="2">
    <citation type="journal article" date="2015" name="Data Brief">
        <title>Shoot transcriptome of the giant reed, Arundo donax.</title>
        <authorList>
            <person name="Barrero R.A."/>
            <person name="Guerrero F.D."/>
            <person name="Moolhuijzen P."/>
            <person name="Goolsby J.A."/>
            <person name="Tidwell J."/>
            <person name="Bellgard S.E."/>
            <person name="Bellgard M.I."/>
        </authorList>
    </citation>
    <scope>NUCLEOTIDE SEQUENCE</scope>
    <source>
        <tissue evidence="6">Shoot tissue taken approximately 20 cm above the soil surface</tissue>
    </source>
</reference>
<dbReference type="InterPro" id="IPR033443">
    <property type="entry name" value="PROP1-like_PPR_dom"/>
</dbReference>
<evidence type="ECO:0000256" key="2">
    <source>
        <dbReference type="ARBA" id="ARBA00022737"/>
    </source>
</evidence>
<evidence type="ECO:0000256" key="4">
    <source>
        <dbReference type="PROSITE-ProRule" id="PRU00708"/>
    </source>
</evidence>
<protein>
    <recommendedName>
        <fullName evidence="5">PROP1-like PPR domain-containing protein</fullName>
    </recommendedName>
</protein>
<dbReference type="EMBL" id="GBRH01166588">
    <property type="protein sequence ID" value="JAE31308.1"/>
    <property type="molecule type" value="Transcribed_RNA"/>
</dbReference>
<dbReference type="PANTHER" id="PTHR46128:SF211">
    <property type="entry name" value="PENTACOTRIPEPTIDE-REPEAT REGION OF PRORP DOMAIN-CONTAINING PROTEIN"/>
    <property type="match status" value="1"/>
</dbReference>
<evidence type="ECO:0000256" key="1">
    <source>
        <dbReference type="ARBA" id="ARBA00007626"/>
    </source>
</evidence>